<evidence type="ECO:0000313" key="2">
    <source>
        <dbReference type="EMBL" id="KAH7122194.1"/>
    </source>
</evidence>
<gene>
    <name evidence="2" type="ORF">B0J13DRAFT_485413</name>
</gene>
<keyword evidence="3" id="KW-1185">Reference proteome</keyword>
<dbReference type="EMBL" id="JAGMUU010000026">
    <property type="protein sequence ID" value="KAH7122194.1"/>
    <property type="molecule type" value="Genomic_DNA"/>
</dbReference>
<evidence type="ECO:0000313" key="3">
    <source>
        <dbReference type="Proteomes" id="UP000717696"/>
    </source>
</evidence>
<organism evidence="2 3">
    <name type="scientific">Dactylonectria estremocensis</name>
    <dbReference type="NCBI Taxonomy" id="1079267"/>
    <lineage>
        <taxon>Eukaryota</taxon>
        <taxon>Fungi</taxon>
        <taxon>Dikarya</taxon>
        <taxon>Ascomycota</taxon>
        <taxon>Pezizomycotina</taxon>
        <taxon>Sordariomycetes</taxon>
        <taxon>Hypocreomycetidae</taxon>
        <taxon>Hypocreales</taxon>
        <taxon>Nectriaceae</taxon>
        <taxon>Dactylonectria</taxon>
    </lineage>
</organism>
<name>A0A9P9IJY5_9HYPO</name>
<dbReference type="PANTHER" id="PTHR24148:SF64">
    <property type="entry name" value="HETEROKARYON INCOMPATIBILITY DOMAIN-CONTAINING PROTEIN"/>
    <property type="match status" value="1"/>
</dbReference>
<sequence>MVVLDIPFSIPEDDIHDMMGLKNYNRAGQFACARAERATAATFGYWPEDWGAVQSAIHEWASTKVPSSTPQEESERLYQPMHDPYEIRVLELQPGGGDEKLRGMLHHCTLEFDRPVEARIGVYRTKWALSTKDLREMVCYTALSYCWGPPVFEASIECDGHEKKITKSLEAALRQLRQPDHSIVMWIDQLCINQEDEKEKERQIPLMGRIYSHCLNTVIWLGEESVGSNSAMQLLEEIIPRLQFSHSDVGPDTFERLRLPAPDSAVWKELWNLLSRPWFTRVWIMQETILPRGVTLWVACGKGIIPWEILDYASNILVTCGIARWLTDRFAFGGTEGGDVCQRLLNLAEMRMDQDQQVDLFSLLVRARNAQCYDPRDKVYGLLGVCSDQDRAAVSVSYAKDCTAAGLFHDLTTRYLGDGAIRTSRILSFVDHESPDLPSWVPDWRVPSQVVPMGSSWASGVYSACGRFRGKKLVYDVDSRRRGELHVQGFFFDTVVKIGDVCTNPDLTYTDPAVNNQTLLACVDFVSQTLRNSPCGTVFDAFWHTVVAGKNENGQLKCPSSFAEIFSLLLDKSTGRSPSLPGQTYSVRQKRPKGKGRLELDNLSSRIPGQVFAQIRITMKKALQNRRLGVTAKGHLGLFPQRTRDGDVIYVLDNCPVPFVMRRAEGAKLRLVG</sequence>
<dbReference type="PANTHER" id="PTHR24148">
    <property type="entry name" value="ANKYRIN REPEAT DOMAIN-CONTAINING PROTEIN 39 HOMOLOG-RELATED"/>
    <property type="match status" value="1"/>
</dbReference>
<protein>
    <submittedName>
        <fullName evidence="2">Heterokaryon incompatibility protein-domain-containing protein</fullName>
    </submittedName>
</protein>
<comment type="caution">
    <text evidence="2">The sequence shown here is derived from an EMBL/GenBank/DDBJ whole genome shotgun (WGS) entry which is preliminary data.</text>
</comment>
<feature type="non-terminal residue" evidence="2">
    <location>
        <position position="673"/>
    </location>
</feature>
<dbReference type="Proteomes" id="UP000717696">
    <property type="component" value="Unassembled WGS sequence"/>
</dbReference>
<dbReference type="InterPro" id="IPR052895">
    <property type="entry name" value="HetReg/Transcr_Mod"/>
</dbReference>
<reference evidence="2" key="1">
    <citation type="journal article" date="2021" name="Nat. Commun.">
        <title>Genetic determinants of endophytism in the Arabidopsis root mycobiome.</title>
        <authorList>
            <person name="Mesny F."/>
            <person name="Miyauchi S."/>
            <person name="Thiergart T."/>
            <person name="Pickel B."/>
            <person name="Atanasova L."/>
            <person name="Karlsson M."/>
            <person name="Huettel B."/>
            <person name="Barry K.W."/>
            <person name="Haridas S."/>
            <person name="Chen C."/>
            <person name="Bauer D."/>
            <person name="Andreopoulos W."/>
            <person name="Pangilinan J."/>
            <person name="LaButti K."/>
            <person name="Riley R."/>
            <person name="Lipzen A."/>
            <person name="Clum A."/>
            <person name="Drula E."/>
            <person name="Henrissat B."/>
            <person name="Kohler A."/>
            <person name="Grigoriev I.V."/>
            <person name="Martin F.M."/>
            <person name="Hacquard S."/>
        </authorList>
    </citation>
    <scope>NUCLEOTIDE SEQUENCE</scope>
    <source>
        <strain evidence="2">MPI-CAGE-AT-0021</strain>
    </source>
</reference>
<proteinExistence type="predicted"/>
<dbReference type="OrthoDB" id="3548654at2759"/>
<dbReference type="AlphaFoldDB" id="A0A9P9IJY5"/>
<dbReference type="InterPro" id="IPR010730">
    <property type="entry name" value="HET"/>
</dbReference>
<accession>A0A9P9IJY5</accession>
<dbReference type="Pfam" id="PF06985">
    <property type="entry name" value="HET"/>
    <property type="match status" value="1"/>
</dbReference>
<evidence type="ECO:0000259" key="1">
    <source>
        <dbReference type="Pfam" id="PF06985"/>
    </source>
</evidence>
<feature type="domain" description="Heterokaryon incompatibility" evidence="1">
    <location>
        <begin position="140"/>
        <end position="287"/>
    </location>
</feature>